<dbReference type="RefSeq" id="WP_183256507.1">
    <property type="nucleotide sequence ID" value="NZ_JACHEP010000040.1"/>
</dbReference>
<dbReference type="GO" id="GO:0004190">
    <property type="term" value="F:aspartic-type endopeptidase activity"/>
    <property type="evidence" value="ECO:0007669"/>
    <property type="project" value="InterPro"/>
</dbReference>
<dbReference type="GO" id="GO:0006508">
    <property type="term" value="P:proteolysis"/>
    <property type="evidence" value="ECO:0007669"/>
    <property type="project" value="UniProtKB-KW"/>
</dbReference>
<dbReference type="PROSITE" id="PS50175">
    <property type="entry name" value="ASP_PROT_RETROV"/>
    <property type="match status" value="1"/>
</dbReference>
<keyword evidence="1" id="KW-0378">Hydrolase</keyword>
<reference evidence="3 4" key="1">
    <citation type="submission" date="2020-08" db="EMBL/GenBank/DDBJ databases">
        <title>Genomic Encyclopedia of Type Strains, Phase IV (KMG-IV): sequencing the most valuable type-strain genomes for metagenomic binning, comparative biology and taxonomic classification.</title>
        <authorList>
            <person name="Goeker M."/>
        </authorList>
    </citation>
    <scope>NUCLEOTIDE SEQUENCE [LARGE SCALE GENOMIC DNA]</scope>
    <source>
        <strain evidence="3 4">DSM 16325</strain>
    </source>
</reference>
<sequence>MQIEYRDGLLFTSIEIVYRGKTKRIDNMVIDTGAAKTLISQHAVEDIELWVERGDRIVTYYGVGGKEHAFTKKLDTVKLGSFQLREYEVDFSGMDYAGINGLLGLDVLIEGGFVLDLHKLKMYNWSRCPSHPENC</sequence>
<dbReference type="EMBL" id="JACHEP010000040">
    <property type="protein sequence ID" value="MBB5326366.1"/>
    <property type="molecule type" value="Genomic_DNA"/>
</dbReference>
<keyword evidence="3" id="KW-0645">Protease</keyword>
<evidence type="ECO:0000313" key="3">
    <source>
        <dbReference type="EMBL" id="MBB5326366.1"/>
    </source>
</evidence>
<dbReference type="CDD" id="cd05483">
    <property type="entry name" value="retropepsin_like_bacteria"/>
    <property type="match status" value="1"/>
</dbReference>
<evidence type="ECO:0000313" key="4">
    <source>
        <dbReference type="Proteomes" id="UP000520011"/>
    </source>
</evidence>
<dbReference type="AlphaFoldDB" id="A0A7W8MXF6"/>
<dbReference type="InterPro" id="IPR021109">
    <property type="entry name" value="Peptidase_aspartic_dom_sf"/>
</dbReference>
<keyword evidence="4" id="KW-1185">Reference proteome</keyword>
<organism evidence="3 4">
    <name type="scientific">Anoxybacteroides tepidamans</name>
    <dbReference type="NCBI Taxonomy" id="265948"/>
    <lineage>
        <taxon>Bacteria</taxon>
        <taxon>Bacillati</taxon>
        <taxon>Bacillota</taxon>
        <taxon>Bacilli</taxon>
        <taxon>Bacillales</taxon>
        <taxon>Anoxybacillaceae</taxon>
        <taxon>Anoxybacteroides</taxon>
    </lineage>
</organism>
<dbReference type="InterPro" id="IPR034122">
    <property type="entry name" value="Retropepsin-like_bacterial"/>
</dbReference>
<evidence type="ECO:0000256" key="1">
    <source>
        <dbReference type="ARBA" id="ARBA00022801"/>
    </source>
</evidence>
<dbReference type="InterPro" id="IPR001995">
    <property type="entry name" value="Peptidase_A2_cat"/>
</dbReference>
<dbReference type="Pfam" id="PF13650">
    <property type="entry name" value="Asp_protease_2"/>
    <property type="match status" value="1"/>
</dbReference>
<feature type="domain" description="Peptidase A2" evidence="2">
    <location>
        <begin position="26"/>
        <end position="65"/>
    </location>
</feature>
<protein>
    <submittedName>
        <fullName evidence="3">Putative aspartyl protease</fullName>
    </submittedName>
</protein>
<evidence type="ECO:0000259" key="2">
    <source>
        <dbReference type="PROSITE" id="PS50175"/>
    </source>
</evidence>
<dbReference type="SUPFAM" id="SSF50630">
    <property type="entry name" value="Acid proteases"/>
    <property type="match status" value="1"/>
</dbReference>
<accession>A0A7W8MXF6</accession>
<name>A0A7W8MXF6_9BACL</name>
<proteinExistence type="predicted"/>
<gene>
    <name evidence="3" type="ORF">HNQ34_003519</name>
</gene>
<dbReference type="Gene3D" id="2.40.70.10">
    <property type="entry name" value="Acid Proteases"/>
    <property type="match status" value="1"/>
</dbReference>
<dbReference type="Proteomes" id="UP000520011">
    <property type="component" value="Unassembled WGS sequence"/>
</dbReference>
<comment type="caution">
    <text evidence="3">The sequence shown here is derived from an EMBL/GenBank/DDBJ whole genome shotgun (WGS) entry which is preliminary data.</text>
</comment>